<sequence length="135" mass="16088">MKIVQGLNYQQWQRRNTDKFKTLTVAQQKEARTQGFFNRGWDRVQKSWDILMPFVNIVNNNVVTMFDHKLNKGDLIGAIDRSLHETEHIEEVLDQQVDKIDQILQKATDIFKKTKKRFATYETAMEHRYNEQSKT</sequence>
<keyword evidence="2" id="KW-1185">Reference proteome</keyword>
<reference evidence="1 2" key="1">
    <citation type="journal article" date="2018" name="ACS Chem. Biol.">
        <title>Ketoreductase domain dysfunction expands chemodiversity: malyngamide biosynthesis in the cyanobacterium Okeania hirsuta.</title>
        <authorList>
            <person name="Moss N.A."/>
            <person name="Leao T."/>
            <person name="Rankin M."/>
            <person name="McCullough T.M."/>
            <person name="Qu P."/>
            <person name="Korobeynikov A."/>
            <person name="Smith J.L."/>
            <person name="Gerwick L."/>
            <person name="Gerwick W.H."/>
        </authorList>
    </citation>
    <scope>NUCLEOTIDE SEQUENCE [LARGE SCALE GENOMIC DNA]</scope>
    <source>
        <strain evidence="1 2">PAB10Feb10-1</strain>
    </source>
</reference>
<dbReference type="AlphaFoldDB" id="A0A3N6P8M8"/>
<dbReference type="Proteomes" id="UP000269154">
    <property type="component" value="Unassembled WGS sequence"/>
</dbReference>
<evidence type="ECO:0000313" key="1">
    <source>
        <dbReference type="EMBL" id="RQH39649.1"/>
    </source>
</evidence>
<gene>
    <name evidence="1" type="ORF">D5R40_16505</name>
</gene>
<dbReference type="OrthoDB" id="464977at2"/>
<dbReference type="EMBL" id="RCBY01000090">
    <property type="protein sequence ID" value="RQH39649.1"/>
    <property type="molecule type" value="Genomic_DNA"/>
</dbReference>
<organism evidence="1 2">
    <name type="scientific">Okeania hirsuta</name>
    <dbReference type="NCBI Taxonomy" id="1458930"/>
    <lineage>
        <taxon>Bacteria</taxon>
        <taxon>Bacillati</taxon>
        <taxon>Cyanobacteriota</taxon>
        <taxon>Cyanophyceae</taxon>
        <taxon>Oscillatoriophycideae</taxon>
        <taxon>Oscillatoriales</taxon>
        <taxon>Microcoleaceae</taxon>
        <taxon>Okeania</taxon>
    </lineage>
</organism>
<accession>A0A3N6P8M8</accession>
<proteinExistence type="predicted"/>
<evidence type="ECO:0000313" key="2">
    <source>
        <dbReference type="Proteomes" id="UP000269154"/>
    </source>
</evidence>
<comment type="caution">
    <text evidence="1">The sequence shown here is derived from an EMBL/GenBank/DDBJ whole genome shotgun (WGS) entry which is preliminary data.</text>
</comment>
<name>A0A3N6P8M8_9CYAN</name>
<dbReference type="RefSeq" id="WP_124147603.1">
    <property type="nucleotide sequence ID" value="NZ_CAWOKI010000296.1"/>
</dbReference>
<protein>
    <submittedName>
        <fullName evidence="1">Uncharacterized protein</fullName>
    </submittedName>
</protein>